<evidence type="ECO:0000313" key="4">
    <source>
        <dbReference type="Proteomes" id="UP000288943"/>
    </source>
</evidence>
<dbReference type="SUPFAM" id="SSF56112">
    <property type="entry name" value="Protein kinase-like (PK-like)"/>
    <property type="match status" value="1"/>
</dbReference>
<reference evidence="3 4" key="1">
    <citation type="submission" date="2018-01" db="EMBL/GenBank/DDBJ databases">
        <title>The whole genome sequencing and assembly of Paenibacillus chitinolyticus KCCM 41400 strain.</title>
        <authorList>
            <person name="Kim J.-Y."/>
            <person name="Park M.-K."/>
            <person name="Lee Y.-J."/>
            <person name="Yi H."/>
            <person name="Bahn Y.-S."/>
            <person name="Kim J.F."/>
            <person name="Lee D.-W."/>
        </authorList>
    </citation>
    <scope>NUCLEOTIDE SEQUENCE [LARGE SCALE GENOMIC DNA]</scope>
    <source>
        <strain evidence="3 4">KCCM 41400</strain>
    </source>
</reference>
<dbReference type="GeneID" id="95374150"/>
<dbReference type="Proteomes" id="UP001527202">
    <property type="component" value="Unassembled WGS sequence"/>
</dbReference>
<accession>A0A410X520</accession>
<evidence type="ECO:0000313" key="3">
    <source>
        <dbReference type="EMBL" id="QAV21634.1"/>
    </source>
</evidence>
<feature type="domain" description="Aminoglycoside phosphotransferase" evidence="1">
    <location>
        <begin position="41"/>
        <end position="277"/>
    </location>
</feature>
<dbReference type="RefSeq" id="WP_042234214.1">
    <property type="nucleotide sequence ID" value="NZ_CP026520.1"/>
</dbReference>
<dbReference type="InterPro" id="IPR002575">
    <property type="entry name" value="Aminoglycoside_PTrfase"/>
</dbReference>
<dbReference type="PANTHER" id="PTHR21310">
    <property type="entry name" value="AMINOGLYCOSIDE PHOSPHOTRANSFERASE-RELATED-RELATED"/>
    <property type="match status" value="1"/>
</dbReference>
<dbReference type="InterPro" id="IPR011009">
    <property type="entry name" value="Kinase-like_dom_sf"/>
</dbReference>
<organism evidence="3 4">
    <name type="scientific">Paenibacillus chitinolyticus</name>
    <dbReference type="NCBI Taxonomy" id="79263"/>
    <lineage>
        <taxon>Bacteria</taxon>
        <taxon>Bacillati</taxon>
        <taxon>Bacillota</taxon>
        <taxon>Bacilli</taxon>
        <taxon>Bacillales</taxon>
        <taxon>Paenibacillaceae</taxon>
        <taxon>Paenibacillus</taxon>
    </lineage>
</organism>
<gene>
    <name evidence="2" type="ORF">M5X16_24135</name>
    <name evidence="3" type="ORF">PC41400_04900</name>
</gene>
<reference evidence="2 5" key="2">
    <citation type="submission" date="2022-05" db="EMBL/GenBank/DDBJ databases">
        <title>Genome Sequencing of Bee-Associated Microbes.</title>
        <authorList>
            <person name="Dunlap C."/>
        </authorList>
    </citation>
    <scope>NUCLEOTIDE SEQUENCE [LARGE SCALE GENOMIC DNA]</scope>
    <source>
        <strain evidence="2 5">NRRL B-23120</strain>
    </source>
</reference>
<proteinExistence type="predicted"/>
<keyword evidence="5" id="KW-1185">Reference proteome</keyword>
<evidence type="ECO:0000313" key="2">
    <source>
        <dbReference type="EMBL" id="MCY9598851.1"/>
    </source>
</evidence>
<sequence>MNDSVKKSTPLTEQEQLNQFRLLAAAYHLELNPSSPMELNDSGLDFLAASARTTDDASWILRIPRRPDVIQSAAYEAKVLELVGRSLPVAVPGWQINRPDFIAYRKLPGTPAATIDTAAMAYTWHIDPETPSPEFVQSLAAAMAALHRIDGRTAEQAGLMAVEARDLRAVAAARMEVVRQAFGVSDDLWERWQAWLADASYWPEHTSLIHGDLHPGHILVDENERVCGLLDWTEAECGDPATDFTAFYTVFGEKALSELLEEYEKAGGRVWPRMKEHIAQLQGAYAVTIGLFALKSGLEEYAEMAREALGVPVHKSAD</sequence>
<dbReference type="EMBL" id="CP026520">
    <property type="protein sequence ID" value="QAV21634.1"/>
    <property type="molecule type" value="Genomic_DNA"/>
</dbReference>
<dbReference type="EMBL" id="JAMDMJ010000035">
    <property type="protein sequence ID" value="MCY9598851.1"/>
    <property type="molecule type" value="Genomic_DNA"/>
</dbReference>
<dbReference type="OrthoDB" id="3806873at2"/>
<dbReference type="PANTHER" id="PTHR21310:SF15">
    <property type="entry name" value="AMINOGLYCOSIDE PHOSPHOTRANSFERASE DOMAIN-CONTAINING PROTEIN"/>
    <property type="match status" value="1"/>
</dbReference>
<name>A0A410X520_9BACL</name>
<dbReference type="KEGG" id="pchi:PC41400_04900"/>
<evidence type="ECO:0000313" key="5">
    <source>
        <dbReference type="Proteomes" id="UP001527202"/>
    </source>
</evidence>
<protein>
    <submittedName>
        <fullName evidence="2">Macrolide 2'-phosphotransferase</fullName>
    </submittedName>
</protein>
<dbReference type="Pfam" id="PF01636">
    <property type="entry name" value="APH"/>
    <property type="match status" value="1"/>
</dbReference>
<dbReference type="Gene3D" id="3.90.1200.10">
    <property type="match status" value="1"/>
</dbReference>
<dbReference type="AlphaFoldDB" id="A0A410X520"/>
<dbReference type="Proteomes" id="UP000288943">
    <property type="component" value="Chromosome"/>
</dbReference>
<dbReference type="InterPro" id="IPR051678">
    <property type="entry name" value="AGP_Transferase"/>
</dbReference>
<evidence type="ECO:0000259" key="1">
    <source>
        <dbReference type="Pfam" id="PF01636"/>
    </source>
</evidence>
<dbReference type="CDD" id="cd05152">
    <property type="entry name" value="MPH2"/>
    <property type="match status" value="1"/>
</dbReference>
<dbReference type="Gene3D" id="3.30.200.20">
    <property type="entry name" value="Phosphorylase Kinase, domain 1"/>
    <property type="match status" value="1"/>
</dbReference>